<dbReference type="GO" id="GO:0008270">
    <property type="term" value="F:zinc ion binding"/>
    <property type="evidence" value="ECO:0007669"/>
    <property type="project" value="InterPro"/>
</dbReference>
<sequence length="975" mass="110596">MSAMQSHQASFQEGRILLAIKALIVVKFQVYELQQSCTMFLVLLLHIVYLVVQHASIFLLKTENLVLQRKSLLFSGYYPWMNEPPRVATVRDMANILLTARGQSTNPPIVGECWVNRFVSRHEELKSKFSRKYDHQRALCEDSEVIRGWFRLVRNTVQKSGILPDDTYNFDETGFQMGIIGTARVVTGSEKIDCPNLIQPGNRGWATVIAGVNATGWALRTMIILKERRINPVDAYTPRPGTSLSSNTSWATATPQNIRQLDFQVQKIKGYLQHRTRGSSSPTNRAINQLVKGCQMAMHTTTILAKENKELRAANEKQKRKRKRDRNYQPLRRLRYCTAHIRSQVQFQVTLIRREYSMDVTINPPRDPNTQSNYNAFRTTHTTVNFTILFDKQQLSGNVIHQLKSLTNGEAREVILDSSFLNIRDVKVDGAQNKFELLPRQGPYGSALKIPLAEGVALGKTVDIDIAVETTEKCTALQWLTPTQTSTQKHPYMFTQCQAIHARSIFPCQDTPDVKAVIDFNISSPLPVIASGVPVRDGSSSSSESSNKVYKFHQKVPIPTYLFAIASGEIAEAPIGPRSRVAASPDMLESSKWELEADTDKFIQAIDKIIFPYIWGEYNVLILPPSFPYGGMENPIFTFATPSLISGDRQNIDVIAHELAHSWSGNLVTNASWEHFWLNEGWTTYLERRVTNMPAHGEPYRHFSAIIGWKSLTESVERFGNDHEFTKLIVDLKGKDPDDAFSSIPYEKGFIFLFYLENLIGKAKFDKFIPHYFTKYKELSLDSYEFKSSMLHFFSNDSEAHALLTSLDWDKWFYSPGLPPKPDLDTSLVDVVYDLAEKWRTAPESEFTPTAADIKGLSANQLVVFLEQVLSFEEPLSVEQSRLMGDIYGLGKSRNSEVLNLYFQVGLKAGDKGIVEPTAVLLASIGRMKMVRPLYRALEKFDRTIALEIFEKNENFYHPICRGLVKKDLFGDKGN</sequence>
<accession>A0A1J9R1S5</accession>
<evidence type="ECO:0000313" key="21">
    <source>
        <dbReference type="Proteomes" id="UP000242791"/>
    </source>
</evidence>
<evidence type="ECO:0000256" key="1">
    <source>
        <dbReference type="ARBA" id="ARBA00001268"/>
    </source>
</evidence>
<evidence type="ECO:0000256" key="6">
    <source>
        <dbReference type="ARBA" id="ARBA00022490"/>
    </source>
</evidence>
<dbReference type="VEuPathDB" id="FungiDB:ACJ73_02278"/>
<feature type="transmembrane region" description="Helical" evidence="18">
    <location>
        <begin position="37"/>
        <end position="60"/>
    </location>
</feature>
<keyword evidence="6 17" id="KW-0963">Cytoplasm</keyword>
<dbReference type="InterPro" id="IPR001930">
    <property type="entry name" value="Peptidase_M1"/>
</dbReference>
<comment type="cofactor">
    <cofactor evidence="16 17">
        <name>Zn(2+)</name>
        <dbReference type="ChEBI" id="CHEBI:29105"/>
    </cofactor>
    <text evidence="16 17">Binds 1 zinc ion per subunit.</text>
</comment>
<comment type="caution">
    <text evidence="20">The sequence shown here is derived from an EMBL/GenBank/DDBJ whole genome shotgun (WGS) entry which is preliminary data.</text>
</comment>
<evidence type="ECO:0000256" key="13">
    <source>
        <dbReference type="ARBA" id="ARBA00023242"/>
    </source>
</evidence>
<dbReference type="Pfam" id="PF09127">
    <property type="entry name" value="Leuk-A4-hydro_C"/>
    <property type="match status" value="1"/>
</dbReference>
<proteinExistence type="inferred from homology"/>
<dbReference type="Gene3D" id="1.25.40.320">
    <property type="entry name" value="Peptidase M1, leukotriene A4 hydrolase/aminopeptidase C-terminal domain"/>
    <property type="match status" value="1"/>
</dbReference>
<keyword evidence="10 16" id="KW-0862">Zinc</keyword>
<dbReference type="GO" id="GO:0004177">
    <property type="term" value="F:aminopeptidase activity"/>
    <property type="evidence" value="ECO:0007669"/>
    <property type="project" value="UniProtKB-KW"/>
</dbReference>
<evidence type="ECO:0000256" key="11">
    <source>
        <dbReference type="ARBA" id="ARBA00023049"/>
    </source>
</evidence>
<dbReference type="InterPro" id="IPR015211">
    <property type="entry name" value="Peptidase_M1_C"/>
</dbReference>
<keyword evidence="18" id="KW-0812">Transmembrane</keyword>
<feature type="active site" description="Proton donor" evidence="14">
    <location>
        <position position="746"/>
    </location>
</feature>
<dbReference type="Proteomes" id="UP000242791">
    <property type="component" value="Unassembled WGS sequence"/>
</dbReference>
<dbReference type="InterPro" id="IPR049980">
    <property type="entry name" value="LTA4H_cat"/>
</dbReference>
<organism evidence="20 21">
    <name type="scientific">Blastomyces percursus</name>
    <dbReference type="NCBI Taxonomy" id="1658174"/>
    <lineage>
        <taxon>Eukaryota</taxon>
        <taxon>Fungi</taxon>
        <taxon>Dikarya</taxon>
        <taxon>Ascomycota</taxon>
        <taxon>Pezizomycotina</taxon>
        <taxon>Eurotiomycetes</taxon>
        <taxon>Eurotiomycetidae</taxon>
        <taxon>Onygenales</taxon>
        <taxon>Ajellomycetaceae</taxon>
        <taxon>Blastomyces</taxon>
    </lineage>
</organism>
<feature type="binding site" evidence="15">
    <location>
        <begin position="496"/>
        <end position="498"/>
    </location>
    <ligand>
        <name>a peptide</name>
        <dbReference type="ChEBI" id="CHEBI:60466"/>
    </ligand>
</feature>
<evidence type="ECO:0000259" key="19">
    <source>
        <dbReference type="SMART" id="SM01263"/>
    </source>
</evidence>
<keyword evidence="9 17" id="KW-0378">Hydrolase</keyword>
<feature type="binding site" evidence="15">
    <location>
        <begin position="628"/>
        <end position="633"/>
    </location>
    <ligand>
        <name>a peptide</name>
        <dbReference type="ChEBI" id="CHEBI:60466"/>
    </ligand>
</feature>
<dbReference type="InterPro" id="IPR027268">
    <property type="entry name" value="Peptidase_M4/M1_CTD_sf"/>
</dbReference>
<dbReference type="InterPro" id="IPR042097">
    <property type="entry name" value="Aminopeptidase_N-like_N_sf"/>
</dbReference>
<dbReference type="Pfam" id="PF17900">
    <property type="entry name" value="Peptidase_M1_N"/>
    <property type="match status" value="1"/>
</dbReference>
<feature type="binding site" evidence="16">
    <location>
        <position position="661"/>
    </location>
    <ligand>
        <name>Zn(2+)</name>
        <dbReference type="ChEBI" id="CHEBI:29105"/>
        <note>catalytic</note>
    </ligand>
</feature>
<evidence type="ECO:0000256" key="8">
    <source>
        <dbReference type="ARBA" id="ARBA00022723"/>
    </source>
</evidence>
<feature type="binding site" evidence="15">
    <location>
        <begin position="927"/>
        <end position="929"/>
    </location>
    <ligand>
        <name>a peptide</name>
        <dbReference type="ChEBI" id="CHEBI:60466"/>
    </ligand>
</feature>
<dbReference type="AlphaFoldDB" id="A0A1J9R1S5"/>
<dbReference type="NCBIfam" id="TIGR02411">
    <property type="entry name" value="leuko_A4_hydro"/>
    <property type="match status" value="1"/>
</dbReference>
<dbReference type="SUPFAM" id="SSF48371">
    <property type="entry name" value="ARM repeat"/>
    <property type="match status" value="1"/>
</dbReference>
<dbReference type="InterPro" id="IPR034015">
    <property type="entry name" value="M1_LTA4H"/>
</dbReference>
<dbReference type="SMART" id="SM01263">
    <property type="entry name" value="Leuk-A4-hydro_C"/>
    <property type="match status" value="1"/>
</dbReference>
<dbReference type="FunFam" id="1.25.40.320:FF:000001">
    <property type="entry name" value="Leukotriene A(4) hydrolase"/>
    <property type="match status" value="1"/>
</dbReference>
<dbReference type="SUPFAM" id="SSF55486">
    <property type="entry name" value="Metalloproteases ('zincins'), catalytic domain"/>
    <property type="match status" value="1"/>
</dbReference>
<evidence type="ECO:0000256" key="7">
    <source>
        <dbReference type="ARBA" id="ARBA00022670"/>
    </source>
</evidence>
<dbReference type="FunFam" id="3.30.2010.30:FF:000001">
    <property type="entry name" value="Leukotriene A(4) hydrolase"/>
    <property type="match status" value="1"/>
</dbReference>
<evidence type="ECO:0000256" key="2">
    <source>
        <dbReference type="ARBA" id="ARBA00002142"/>
    </source>
</evidence>
<dbReference type="PANTHER" id="PTHR45726">
    <property type="entry name" value="LEUKOTRIENE A-4 HYDROLASE"/>
    <property type="match status" value="1"/>
</dbReference>
<evidence type="ECO:0000256" key="5">
    <source>
        <dbReference type="ARBA" id="ARBA00010136"/>
    </source>
</evidence>
<dbReference type="GO" id="GO:0005634">
    <property type="term" value="C:nucleus"/>
    <property type="evidence" value="ECO:0007669"/>
    <property type="project" value="UniProtKB-SubCell"/>
</dbReference>
<evidence type="ECO:0000256" key="14">
    <source>
        <dbReference type="PIRSR" id="PIRSR612777-1"/>
    </source>
</evidence>
<comment type="function">
    <text evidence="2">Aminopeptidase that preferentially cleaves di- and tripeptides. Also has low epoxide hydrolase activity (in vitro). Can hydrolyze the epoxide leukotriene LTA(4) but it forms preferentially 5,6-dihydroxy-7,9,11,14-eicosatetraenoic acid rather than the cytokine leukotriene B(4) as the product compared to the homologous mammalian enzyme (in vitro).</text>
</comment>
<comment type="catalytic activity">
    <reaction evidence="1 17">
        <text>an epoxide + H2O = an ethanediol</text>
        <dbReference type="Rhea" id="RHEA:19037"/>
        <dbReference type="ChEBI" id="CHEBI:15377"/>
        <dbReference type="ChEBI" id="CHEBI:32955"/>
        <dbReference type="ChEBI" id="CHEBI:140594"/>
        <dbReference type="EC" id="3.3.2.10"/>
    </reaction>
</comment>
<evidence type="ECO:0000256" key="12">
    <source>
        <dbReference type="ARBA" id="ARBA00023125"/>
    </source>
</evidence>
<feature type="domain" description="Peptidase M1 leukotriene A4 hydrolase/aminopeptidase C-terminal" evidence="19">
    <location>
        <begin position="827"/>
        <end position="969"/>
    </location>
</feature>
<dbReference type="GO" id="GO:0004301">
    <property type="term" value="F:epoxide hydrolase activity"/>
    <property type="evidence" value="ECO:0007669"/>
    <property type="project" value="UniProtKB-EC"/>
</dbReference>
<dbReference type="InterPro" id="IPR038502">
    <property type="entry name" value="M1_LTA-4_hydro/amino_C_sf"/>
</dbReference>
<dbReference type="EC" id="3.3.2.10" evidence="17"/>
<dbReference type="InterPro" id="IPR016024">
    <property type="entry name" value="ARM-type_fold"/>
</dbReference>
<comment type="similarity">
    <text evidence="5 17">Belongs to the peptidase M1 family.</text>
</comment>
<dbReference type="InterPro" id="IPR014782">
    <property type="entry name" value="Peptidase_M1_dom"/>
</dbReference>
<evidence type="ECO:0000256" key="18">
    <source>
        <dbReference type="SAM" id="Phobius"/>
    </source>
</evidence>
<dbReference type="InterPro" id="IPR012777">
    <property type="entry name" value="LTA4H"/>
</dbReference>
<feature type="binding site" evidence="16">
    <location>
        <position position="657"/>
    </location>
    <ligand>
        <name>Zn(2+)</name>
        <dbReference type="ChEBI" id="CHEBI:29105"/>
        <note>catalytic</note>
    </ligand>
</feature>
<evidence type="ECO:0000256" key="3">
    <source>
        <dbReference type="ARBA" id="ARBA00004123"/>
    </source>
</evidence>
<keyword evidence="12" id="KW-0238">DNA-binding</keyword>
<dbReference type="GO" id="GO:0008237">
    <property type="term" value="F:metallopeptidase activity"/>
    <property type="evidence" value="ECO:0007669"/>
    <property type="project" value="UniProtKB-KW"/>
</dbReference>
<dbReference type="GO" id="GO:0003677">
    <property type="term" value="F:DNA binding"/>
    <property type="evidence" value="ECO:0007669"/>
    <property type="project" value="UniProtKB-KW"/>
</dbReference>
<evidence type="ECO:0000256" key="4">
    <source>
        <dbReference type="ARBA" id="ARBA00004496"/>
    </source>
</evidence>
<dbReference type="EMBL" id="LGTZ01000237">
    <property type="protein sequence ID" value="OJD26347.1"/>
    <property type="molecule type" value="Genomic_DNA"/>
</dbReference>
<dbReference type="CDD" id="cd09599">
    <property type="entry name" value="M1_LTA4H"/>
    <property type="match status" value="1"/>
</dbReference>
<dbReference type="STRING" id="1658174.A0A1J9R1S5"/>
<dbReference type="FunFam" id="1.10.390.10:FF:000009">
    <property type="entry name" value="Leukotriene A(4) hydrolase"/>
    <property type="match status" value="1"/>
</dbReference>
<gene>
    <name evidence="20" type="ORF">ACJ73_02278</name>
</gene>
<dbReference type="Gene3D" id="3.30.2010.30">
    <property type="match status" value="1"/>
</dbReference>
<dbReference type="GO" id="GO:0006508">
    <property type="term" value="P:proteolysis"/>
    <property type="evidence" value="ECO:0007669"/>
    <property type="project" value="UniProtKB-KW"/>
</dbReference>
<dbReference type="InterPro" id="IPR006600">
    <property type="entry name" value="HTH_CenpB_DNA-bd_dom"/>
</dbReference>
<evidence type="ECO:0000256" key="16">
    <source>
        <dbReference type="PIRSR" id="PIRSR612777-3"/>
    </source>
</evidence>
<keyword evidence="11 17" id="KW-0482">Metalloprotease</keyword>
<dbReference type="Pfam" id="PF03221">
    <property type="entry name" value="HTH_Tnp_Tc5"/>
    <property type="match status" value="1"/>
</dbReference>
<protein>
    <recommendedName>
        <fullName evidence="17">Leukotriene A(4) hydrolase</fullName>
        <shortName evidence="17">LTA-4 hydrolase</shortName>
        <ecNumber evidence="17">3.3.2.10</ecNumber>
        <ecNumber evidence="17">3.4.11.-</ecNumber>
    </recommendedName>
</protein>
<name>A0A1J9R1S5_9EURO</name>
<comment type="subcellular location">
    <subcellularLocation>
        <location evidence="4 17">Cytoplasm</location>
    </subcellularLocation>
    <subcellularLocation>
        <location evidence="3">Nucleus</location>
    </subcellularLocation>
</comment>
<dbReference type="PANTHER" id="PTHR45726:SF3">
    <property type="entry name" value="LEUKOTRIENE A-4 HYDROLASE"/>
    <property type="match status" value="1"/>
</dbReference>
<evidence type="ECO:0000256" key="10">
    <source>
        <dbReference type="ARBA" id="ARBA00022833"/>
    </source>
</evidence>
<dbReference type="Pfam" id="PF01433">
    <property type="entry name" value="Peptidase_M1"/>
    <property type="match status" value="1"/>
</dbReference>
<dbReference type="OrthoDB" id="79562at2759"/>
<dbReference type="Gene3D" id="2.60.40.1730">
    <property type="entry name" value="tricorn interacting facor f3 domain"/>
    <property type="match status" value="1"/>
</dbReference>
<dbReference type="Gene3D" id="1.10.390.10">
    <property type="entry name" value="Neutral Protease Domain 2"/>
    <property type="match status" value="1"/>
</dbReference>
<evidence type="ECO:0000313" key="20">
    <source>
        <dbReference type="EMBL" id="OJD26347.1"/>
    </source>
</evidence>
<keyword evidence="20" id="KW-0031">Aminopeptidase</keyword>
<dbReference type="SUPFAM" id="SSF63737">
    <property type="entry name" value="Leukotriene A4 hydrolase N-terminal domain"/>
    <property type="match status" value="1"/>
</dbReference>
<evidence type="ECO:0000256" key="9">
    <source>
        <dbReference type="ARBA" id="ARBA00022801"/>
    </source>
</evidence>
<dbReference type="FunFam" id="2.60.40.1730:FF:000004">
    <property type="entry name" value="Leukotriene A(4) hydrolase"/>
    <property type="match status" value="1"/>
</dbReference>
<keyword evidence="8 16" id="KW-0479">Metal-binding</keyword>
<evidence type="ECO:0000256" key="17">
    <source>
        <dbReference type="RuleBase" id="RU361141"/>
    </source>
</evidence>
<feature type="active site" description="Proton acceptor" evidence="14">
    <location>
        <position position="658"/>
    </location>
</feature>
<keyword evidence="13" id="KW-0539">Nucleus</keyword>
<dbReference type="PRINTS" id="PR00756">
    <property type="entry name" value="ALADIPTASE"/>
</dbReference>
<dbReference type="InterPro" id="IPR045357">
    <property type="entry name" value="Aminopeptidase_N-like_N"/>
</dbReference>
<reference evidence="20 21" key="1">
    <citation type="submission" date="2015-08" db="EMBL/GenBank/DDBJ databases">
        <title>Emmonsia species relationships and genome sequence.</title>
        <authorList>
            <person name="Cuomo C.A."/>
            <person name="Schwartz I.S."/>
            <person name="Kenyon C."/>
            <person name="De Hoog G.S."/>
            <person name="Govender N.P."/>
            <person name="Botha A."/>
            <person name="Moreno L."/>
            <person name="De Vries M."/>
            <person name="Munoz J.F."/>
            <person name="Stielow J.B."/>
        </authorList>
    </citation>
    <scope>NUCLEOTIDE SEQUENCE [LARGE SCALE GENOMIC DNA]</scope>
    <source>
        <strain evidence="20 21">EI222</strain>
    </source>
</reference>
<dbReference type="GO" id="GO:0005829">
    <property type="term" value="C:cytosol"/>
    <property type="evidence" value="ECO:0007669"/>
    <property type="project" value="TreeGrafter"/>
</dbReference>
<dbReference type="EC" id="3.4.11.-" evidence="17"/>
<keyword evidence="21" id="KW-1185">Reference proteome</keyword>
<keyword evidence="18" id="KW-1133">Transmembrane helix</keyword>
<keyword evidence="7 17" id="KW-0645">Protease</keyword>
<evidence type="ECO:0000256" key="15">
    <source>
        <dbReference type="PIRSR" id="PIRSR612777-2"/>
    </source>
</evidence>
<feature type="binding site" evidence="16">
    <location>
        <position position="680"/>
    </location>
    <ligand>
        <name>Zn(2+)</name>
        <dbReference type="ChEBI" id="CHEBI:29105"/>
        <note>catalytic</note>
    </ligand>
</feature>
<keyword evidence="18" id="KW-0472">Membrane</keyword>